<keyword evidence="3" id="KW-0809">Transit peptide</keyword>
<evidence type="ECO:0000256" key="2">
    <source>
        <dbReference type="ARBA" id="ARBA00022472"/>
    </source>
</evidence>
<dbReference type="SMART" id="SM00733">
    <property type="entry name" value="Mterf"/>
    <property type="match status" value="12"/>
</dbReference>
<keyword evidence="5" id="KW-1185">Reference proteome</keyword>
<dbReference type="InterPro" id="IPR003690">
    <property type="entry name" value="MTERF"/>
</dbReference>
<keyword evidence="2" id="KW-0804">Transcription</keyword>
<dbReference type="OrthoDB" id="617162at2759"/>
<evidence type="ECO:0008006" key="6">
    <source>
        <dbReference type="Google" id="ProtNLM"/>
    </source>
</evidence>
<dbReference type="PANTHER" id="PTHR13068:SF236">
    <property type="entry name" value="OS02G0749800 PROTEIN"/>
    <property type="match status" value="1"/>
</dbReference>
<dbReference type="GO" id="GO:0009507">
    <property type="term" value="C:chloroplast"/>
    <property type="evidence" value="ECO:0000318"/>
    <property type="project" value="GO_Central"/>
</dbReference>
<evidence type="ECO:0000313" key="5">
    <source>
        <dbReference type="Proteomes" id="UP000036987"/>
    </source>
</evidence>
<dbReference type="AlphaFoldDB" id="A0A0K9NJS7"/>
<accession>A0A0K9NJS7</accession>
<sequence>MNFQFIYRNVAASLRTGIINKPLQHNGTSPFFHLLRSVSITTNPPITVAKTRTKKKRVFSALILTVLKSQGYSDEHIERLIRRHPLGLNGDAKVLEQTLVYFREMGFSRTDIVVLLLSMPQIMRMDVNNQIVRNFKMLLPIVGSKDDIFKTALKKPALILRSIAIDGECDSQASICSILKSHGFSDEHIKIIVLKYPKVLNVDITKSQIMPNLNALALIAKSKDDIVKAVLKTPNLIIGNTALTVSLLKSYGFSEESIKKLFRKCPSVFARKNKTLEEKLVYFREMGFSSTATGTLFSSDPQILRTSIKNRINPNLAILGSMLGSKDKVVKAVLKVPRVIMNDLNSTLLPNIEILKKNGLGGDMFSDFLNIKSRILFRKPALLEKWIGLVNGLGFDIMSERYKIVAALGVLGSNSTDSLERKTKMLMSLGFTDNDVITLFKNSPYVLEVGDDTMRERVKFFMDKLHFSPSVIAAHPILLTLSLKRRIIPRCAVFNLLVSRGIKKMKMREIVLFVVSDEKFVNTYVRRYLNELPELTDALEGKVKFEGLELSCYGQPNLENLRDHFVPRTSVMKLIKKYPNVIKVNPSHLVSVVRGLKTLGFDFSSDKFVDALGILGALSDQTSKMKFSLYRSFGWSEDDIHTALVNQPLFIGVPDREIERKVHVLRDRFGWTPLQISQNPTILLLDLEKCIIPRCSVFKLLVSAKTTGIKDHPQESFLTMSDRRFFKTYINKFQNKVPQLLELYQRLI</sequence>
<reference evidence="5" key="1">
    <citation type="journal article" date="2016" name="Nature">
        <title>The genome of the seagrass Zostera marina reveals angiosperm adaptation to the sea.</title>
        <authorList>
            <person name="Olsen J.L."/>
            <person name="Rouze P."/>
            <person name="Verhelst B."/>
            <person name="Lin Y.-C."/>
            <person name="Bayer T."/>
            <person name="Collen J."/>
            <person name="Dattolo E."/>
            <person name="De Paoli E."/>
            <person name="Dittami S."/>
            <person name="Maumus F."/>
            <person name="Michel G."/>
            <person name="Kersting A."/>
            <person name="Lauritano C."/>
            <person name="Lohaus R."/>
            <person name="Toepel M."/>
            <person name="Tonon T."/>
            <person name="Vanneste K."/>
            <person name="Amirebrahimi M."/>
            <person name="Brakel J."/>
            <person name="Bostroem C."/>
            <person name="Chovatia M."/>
            <person name="Grimwood J."/>
            <person name="Jenkins J.W."/>
            <person name="Jueterbock A."/>
            <person name="Mraz A."/>
            <person name="Stam W.T."/>
            <person name="Tice H."/>
            <person name="Bornberg-Bauer E."/>
            <person name="Green P.J."/>
            <person name="Pearson G.A."/>
            <person name="Procaccini G."/>
            <person name="Duarte C.M."/>
            <person name="Schmutz J."/>
            <person name="Reusch T.B.H."/>
            <person name="Van de Peer Y."/>
        </authorList>
    </citation>
    <scope>NUCLEOTIDE SEQUENCE [LARGE SCALE GENOMIC DNA]</scope>
    <source>
        <strain evidence="5">cv. Finnish</strain>
    </source>
</reference>
<comment type="similarity">
    <text evidence="1">Belongs to the mTERF family.</text>
</comment>
<organism evidence="4 5">
    <name type="scientific">Zostera marina</name>
    <name type="common">Eelgrass</name>
    <dbReference type="NCBI Taxonomy" id="29655"/>
    <lineage>
        <taxon>Eukaryota</taxon>
        <taxon>Viridiplantae</taxon>
        <taxon>Streptophyta</taxon>
        <taxon>Embryophyta</taxon>
        <taxon>Tracheophyta</taxon>
        <taxon>Spermatophyta</taxon>
        <taxon>Magnoliopsida</taxon>
        <taxon>Liliopsida</taxon>
        <taxon>Zosteraceae</taxon>
        <taxon>Zostera</taxon>
    </lineage>
</organism>
<dbReference type="PANTHER" id="PTHR13068">
    <property type="entry name" value="CGI-12 PROTEIN-RELATED"/>
    <property type="match status" value="1"/>
</dbReference>
<protein>
    <recommendedName>
        <fullName evidence="6">Mitochondrial transcription termination factor family protein</fullName>
    </recommendedName>
</protein>
<evidence type="ECO:0000313" key="4">
    <source>
        <dbReference type="EMBL" id="KMZ57019.1"/>
    </source>
</evidence>
<dbReference type="Pfam" id="PF02536">
    <property type="entry name" value="mTERF"/>
    <property type="match status" value="4"/>
</dbReference>
<keyword evidence="2" id="KW-0806">Transcription termination</keyword>
<name>A0A0K9NJS7_ZOSMR</name>
<dbReference type="Proteomes" id="UP000036987">
    <property type="component" value="Unassembled WGS sequence"/>
</dbReference>
<keyword evidence="2" id="KW-0805">Transcription regulation</keyword>
<proteinExistence type="inferred from homology"/>
<comment type="caution">
    <text evidence="4">The sequence shown here is derived from an EMBL/GenBank/DDBJ whole genome shotgun (WGS) entry which is preliminary data.</text>
</comment>
<dbReference type="InterPro" id="IPR038538">
    <property type="entry name" value="MTERF_sf"/>
</dbReference>
<evidence type="ECO:0000256" key="3">
    <source>
        <dbReference type="ARBA" id="ARBA00022946"/>
    </source>
</evidence>
<dbReference type="EMBL" id="LFYR01002110">
    <property type="protein sequence ID" value="KMZ57019.1"/>
    <property type="molecule type" value="Genomic_DNA"/>
</dbReference>
<gene>
    <name evidence="4" type="ORF">ZOSMA_8G01680</name>
</gene>
<evidence type="ECO:0000256" key="1">
    <source>
        <dbReference type="ARBA" id="ARBA00007692"/>
    </source>
</evidence>
<dbReference type="GO" id="GO:0009658">
    <property type="term" value="P:chloroplast organization"/>
    <property type="evidence" value="ECO:0000318"/>
    <property type="project" value="GO_Central"/>
</dbReference>
<dbReference type="GO" id="GO:0006353">
    <property type="term" value="P:DNA-templated transcription termination"/>
    <property type="evidence" value="ECO:0007669"/>
    <property type="project" value="UniProtKB-KW"/>
</dbReference>
<dbReference type="GO" id="GO:0003676">
    <property type="term" value="F:nucleic acid binding"/>
    <property type="evidence" value="ECO:0007669"/>
    <property type="project" value="InterPro"/>
</dbReference>
<dbReference type="FunFam" id="1.25.70.10:FF:000001">
    <property type="entry name" value="Mitochondrial transcription termination factor-like"/>
    <property type="match status" value="2"/>
</dbReference>
<dbReference type="Gene3D" id="1.25.70.10">
    <property type="entry name" value="Transcription termination factor 3, mitochondrial"/>
    <property type="match status" value="3"/>
</dbReference>